<evidence type="ECO:0000313" key="3">
    <source>
        <dbReference type="Proteomes" id="UP000799429"/>
    </source>
</evidence>
<proteinExistence type="predicted"/>
<dbReference type="OrthoDB" id="3553147at2759"/>
<sequence>GKWDDPISCSLFVVSLDNKPKYTTLSYVWGDPNITEIFIDNVPWKVPINFFTVLKRIRCPDLALVVWIDAICIRQTDDKERSYQVALMGEIYSNAIATFVWIG</sequence>
<reference evidence="2" key="1">
    <citation type="journal article" date="2020" name="Stud. Mycol.">
        <title>101 Dothideomycetes genomes: a test case for predicting lifestyles and emergence of pathogens.</title>
        <authorList>
            <person name="Haridas S."/>
            <person name="Albert R."/>
            <person name="Binder M."/>
            <person name="Bloem J."/>
            <person name="Labutti K."/>
            <person name="Salamov A."/>
            <person name="Andreopoulos B."/>
            <person name="Baker S."/>
            <person name="Barry K."/>
            <person name="Bills G."/>
            <person name="Bluhm B."/>
            <person name="Cannon C."/>
            <person name="Castanera R."/>
            <person name="Culley D."/>
            <person name="Daum C."/>
            <person name="Ezra D."/>
            <person name="Gonzalez J."/>
            <person name="Henrissat B."/>
            <person name="Kuo A."/>
            <person name="Liang C."/>
            <person name="Lipzen A."/>
            <person name="Lutzoni F."/>
            <person name="Magnuson J."/>
            <person name="Mondo S."/>
            <person name="Nolan M."/>
            <person name="Ohm R."/>
            <person name="Pangilinan J."/>
            <person name="Park H.-J."/>
            <person name="Ramirez L."/>
            <person name="Alfaro M."/>
            <person name="Sun H."/>
            <person name="Tritt A."/>
            <person name="Yoshinaga Y."/>
            <person name="Zwiers L.-H."/>
            <person name="Turgeon B."/>
            <person name="Goodwin S."/>
            <person name="Spatafora J."/>
            <person name="Crous P."/>
            <person name="Grigoriev I."/>
        </authorList>
    </citation>
    <scope>NUCLEOTIDE SEQUENCE</scope>
    <source>
        <strain evidence="2">CBS 101060</strain>
    </source>
</reference>
<dbReference type="InterPro" id="IPR052895">
    <property type="entry name" value="HetReg/Transcr_Mod"/>
</dbReference>
<name>A0A9P4SBE5_9PEZI</name>
<evidence type="ECO:0000313" key="2">
    <source>
        <dbReference type="EMBL" id="KAF2838747.1"/>
    </source>
</evidence>
<feature type="non-terminal residue" evidence="2">
    <location>
        <position position="1"/>
    </location>
</feature>
<dbReference type="InterPro" id="IPR010730">
    <property type="entry name" value="HET"/>
</dbReference>
<evidence type="ECO:0000259" key="1">
    <source>
        <dbReference type="Pfam" id="PF06985"/>
    </source>
</evidence>
<protein>
    <submittedName>
        <fullName evidence="2">HET-domain-containing protein</fullName>
    </submittedName>
</protein>
<feature type="domain" description="Heterokaryon incompatibility" evidence="1">
    <location>
        <begin position="22"/>
        <end position="103"/>
    </location>
</feature>
<dbReference type="AlphaFoldDB" id="A0A9P4SBE5"/>
<dbReference type="EMBL" id="MU006096">
    <property type="protein sequence ID" value="KAF2838747.1"/>
    <property type="molecule type" value="Genomic_DNA"/>
</dbReference>
<keyword evidence="3" id="KW-1185">Reference proteome</keyword>
<feature type="non-terminal residue" evidence="2">
    <location>
        <position position="103"/>
    </location>
</feature>
<comment type="caution">
    <text evidence="2">The sequence shown here is derived from an EMBL/GenBank/DDBJ whole genome shotgun (WGS) entry which is preliminary data.</text>
</comment>
<dbReference type="Pfam" id="PF06985">
    <property type="entry name" value="HET"/>
    <property type="match status" value="1"/>
</dbReference>
<dbReference type="PANTHER" id="PTHR24148">
    <property type="entry name" value="ANKYRIN REPEAT DOMAIN-CONTAINING PROTEIN 39 HOMOLOG-RELATED"/>
    <property type="match status" value="1"/>
</dbReference>
<dbReference type="Proteomes" id="UP000799429">
    <property type="component" value="Unassembled WGS sequence"/>
</dbReference>
<dbReference type="PANTHER" id="PTHR24148:SF64">
    <property type="entry name" value="HETEROKARYON INCOMPATIBILITY DOMAIN-CONTAINING PROTEIN"/>
    <property type="match status" value="1"/>
</dbReference>
<organism evidence="2 3">
    <name type="scientific">Patellaria atrata CBS 101060</name>
    <dbReference type="NCBI Taxonomy" id="1346257"/>
    <lineage>
        <taxon>Eukaryota</taxon>
        <taxon>Fungi</taxon>
        <taxon>Dikarya</taxon>
        <taxon>Ascomycota</taxon>
        <taxon>Pezizomycotina</taxon>
        <taxon>Dothideomycetes</taxon>
        <taxon>Dothideomycetes incertae sedis</taxon>
        <taxon>Patellariales</taxon>
        <taxon>Patellariaceae</taxon>
        <taxon>Patellaria</taxon>
    </lineage>
</organism>
<gene>
    <name evidence="2" type="ORF">M501DRAFT_918569</name>
</gene>
<accession>A0A9P4SBE5</accession>